<comment type="caution">
    <text evidence="3">The sequence shown here is derived from an EMBL/GenBank/DDBJ whole genome shotgun (WGS) entry which is preliminary data.</text>
</comment>
<feature type="compositionally biased region" description="Acidic residues" evidence="2">
    <location>
        <begin position="323"/>
        <end position="344"/>
    </location>
</feature>
<feature type="region of interest" description="Disordered" evidence="2">
    <location>
        <begin position="77"/>
        <end position="101"/>
    </location>
</feature>
<feature type="non-terminal residue" evidence="3">
    <location>
        <position position="1"/>
    </location>
</feature>
<evidence type="ECO:0000313" key="4">
    <source>
        <dbReference type="Proteomes" id="UP000574390"/>
    </source>
</evidence>
<accession>A0A7J6T4W5</accession>
<protein>
    <submittedName>
        <fullName evidence="3">Uncharacterized protein</fullName>
    </submittedName>
</protein>
<evidence type="ECO:0000256" key="2">
    <source>
        <dbReference type="SAM" id="MobiDB-lite"/>
    </source>
</evidence>
<evidence type="ECO:0000256" key="1">
    <source>
        <dbReference type="SAM" id="Coils"/>
    </source>
</evidence>
<feature type="compositionally biased region" description="Basic and acidic residues" evidence="2">
    <location>
        <begin position="248"/>
        <end position="258"/>
    </location>
</feature>
<sequence>DLTRAIKQEQEDPMAGGMLPSRVMAQQREEQQLRVEAERWHEKNRKIVADIEALERQMPSLRQKEADLAAMLRDLKQRGEEESPIHHRNRSGSAAEDQQRETRIQLEARKTQLEAEVANLTRVIDQSQRNLMRSRRAHERDRQRLEAEMKDLEERRAQATSLERQHINEHVRLYCTLPSHVKCSLPRALRPDYSELIRNREHIPRGLPMGEDSRGASTATSERAGSPSRRGLARKTAEDSAPSPDLMAIKERAKHIEDATTSIADAAERRRRRRQDPVPEVDPCSAGGPKADSTSQQSADNLDAVIIDEPEATVLSQCNGISDGDDGDGDDGGGDDGDGDDGGGDDGGGGEQCEARFGVNASLELEDTPGHRVREGNNNNNNDNNNNNNHNHNHSVALPSLDFLFAPDSAGNSDPCIGKVPESLTGTGAQTRQQLRPSSVTVSVANPLDTLFTGRGDATIIDPSSSMNNESMVAPELAEIHLKPSTAGDSKGLLATLPVGNEDTYEYLYVEGTFSSVKEGEPDDDAAPFSETGQHHDQGEYRPKFGRRAVQ</sequence>
<feature type="region of interest" description="Disordered" evidence="2">
    <location>
        <begin position="317"/>
        <end position="394"/>
    </location>
</feature>
<feature type="compositionally biased region" description="Low complexity" evidence="2">
    <location>
        <begin position="377"/>
        <end position="390"/>
    </location>
</feature>
<feature type="compositionally biased region" description="Basic and acidic residues" evidence="2">
    <location>
        <begin position="533"/>
        <end position="543"/>
    </location>
</feature>
<organism evidence="3 4">
    <name type="scientific">Perkinsus olseni</name>
    <name type="common">Perkinsus atlanticus</name>
    <dbReference type="NCBI Taxonomy" id="32597"/>
    <lineage>
        <taxon>Eukaryota</taxon>
        <taxon>Sar</taxon>
        <taxon>Alveolata</taxon>
        <taxon>Perkinsozoa</taxon>
        <taxon>Perkinsea</taxon>
        <taxon>Perkinsida</taxon>
        <taxon>Perkinsidae</taxon>
        <taxon>Perkinsus</taxon>
    </lineage>
</organism>
<feature type="compositionally biased region" description="Basic and acidic residues" evidence="2">
    <location>
        <begin position="1"/>
        <end position="10"/>
    </location>
</feature>
<evidence type="ECO:0000313" key="3">
    <source>
        <dbReference type="EMBL" id="KAF4740294.1"/>
    </source>
</evidence>
<feature type="region of interest" description="Disordered" evidence="2">
    <location>
        <begin position="200"/>
        <end position="298"/>
    </location>
</feature>
<gene>
    <name evidence="3" type="ORF">FOZ62_001251</name>
</gene>
<dbReference type="Proteomes" id="UP000574390">
    <property type="component" value="Unassembled WGS sequence"/>
</dbReference>
<proteinExistence type="predicted"/>
<name>A0A7J6T4W5_PEROL</name>
<dbReference type="EMBL" id="JABANM010009841">
    <property type="protein sequence ID" value="KAF4740294.1"/>
    <property type="molecule type" value="Genomic_DNA"/>
</dbReference>
<feature type="region of interest" description="Disordered" evidence="2">
    <location>
        <begin position="516"/>
        <end position="551"/>
    </location>
</feature>
<dbReference type="AlphaFoldDB" id="A0A7J6T4W5"/>
<reference evidence="3 4" key="1">
    <citation type="submission" date="2020-04" db="EMBL/GenBank/DDBJ databases">
        <title>Perkinsus olseni comparative genomics.</title>
        <authorList>
            <person name="Bogema D.R."/>
        </authorList>
    </citation>
    <scope>NUCLEOTIDE SEQUENCE [LARGE SCALE GENOMIC DNA]</scope>
    <source>
        <strain evidence="3">ATCC PRA-205</strain>
    </source>
</reference>
<feature type="coiled-coil region" evidence="1">
    <location>
        <begin position="37"/>
        <end position="71"/>
    </location>
</feature>
<keyword evidence="1" id="KW-0175">Coiled coil</keyword>
<feature type="region of interest" description="Disordered" evidence="2">
    <location>
        <begin position="1"/>
        <end position="30"/>
    </location>
</feature>